<dbReference type="EMBL" id="JABANO010013135">
    <property type="protein sequence ID" value="KAF4740614.1"/>
    <property type="molecule type" value="Genomic_DNA"/>
</dbReference>
<sequence>CRVVVPLGFLRAARVPLEHNFPVLACADPVKRRMVRLSSSVSLALCLLPVVHAARGRRVASGPKLLHELSQAGQIHLSADKNNDCTATDSVSVQLKTAPFSVKLRTTLPGGPLDEGKSFVHSFSSAVRVEERKKSGTIDLHLQGPFDANTEATLRKTLEPIEGVVVSNVTSVLSVTPTANNVTMVSL</sequence>
<evidence type="ECO:0000313" key="1">
    <source>
        <dbReference type="EMBL" id="KAF4740614.1"/>
    </source>
</evidence>
<feature type="non-terminal residue" evidence="1">
    <location>
        <position position="1"/>
    </location>
</feature>
<comment type="caution">
    <text evidence="1">The sequence shown here is derived from an EMBL/GenBank/DDBJ whole genome shotgun (WGS) entry which is preliminary data.</text>
</comment>
<organism evidence="1 2">
    <name type="scientific">Perkinsus olseni</name>
    <name type="common">Perkinsus atlanticus</name>
    <dbReference type="NCBI Taxonomy" id="32597"/>
    <lineage>
        <taxon>Eukaryota</taxon>
        <taxon>Sar</taxon>
        <taxon>Alveolata</taxon>
        <taxon>Perkinsozoa</taxon>
        <taxon>Perkinsea</taxon>
        <taxon>Perkinsida</taxon>
        <taxon>Perkinsidae</taxon>
        <taxon>Perkinsus</taxon>
    </lineage>
</organism>
<gene>
    <name evidence="1" type="ORF">FOZ63_023068</name>
</gene>
<keyword evidence="2" id="KW-1185">Reference proteome</keyword>
<protein>
    <submittedName>
        <fullName evidence="1">Uncharacterized protein</fullName>
    </submittedName>
</protein>
<feature type="non-terminal residue" evidence="1">
    <location>
        <position position="187"/>
    </location>
</feature>
<dbReference type="Proteomes" id="UP000553632">
    <property type="component" value="Unassembled WGS sequence"/>
</dbReference>
<dbReference type="AlphaFoldDB" id="A0A7J6T5Q5"/>
<evidence type="ECO:0000313" key="2">
    <source>
        <dbReference type="Proteomes" id="UP000553632"/>
    </source>
</evidence>
<proteinExistence type="predicted"/>
<name>A0A7J6T5Q5_PEROL</name>
<reference evidence="1 2" key="1">
    <citation type="submission" date="2020-04" db="EMBL/GenBank/DDBJ databases">
        <title>Perkinsus olseni comparative genomics.</title>
        <authorList>
            <person name="Bogema D.R."/>
        </authorList>
    </citation>
    <scope>NUCLEOTIDE SEQUENCE [LARGE SCALE GENOMIC DNA]</scope>
    <source>
        <strain evidence="1 2">ATCC PRA-207</strain>
    </source>
</reference>
<accession>A0A7J6T5Q5</accession>